<keyword evidence="1" id="KW-0812">Transmembrane</keyword>
<dbReference type="InterPro" id="IPR041033">
    <property type="entry name" value="SpaA_PFL_dom_1"/>
</dbReference>
<dbReference type="Proteomes" id="UP000236726">
    <property type="component" value="Unassembled WGS sequence"/>
</dbReference>
<evidence type="ECO:0000256" key="2">
    <source>
        <dbReference type="SAM" id="SignalP"/>
    </source>
</evidence>
<protein>
    <submittedName>
        <fullName evidence="4">Collagen binding domain-containing protein</fullName>
    </submittedName>
</protein>
<gene>
    <name evidence="4" type="ORF">SAMN05216537_105131</name>
</gene>
<sequence length="1454" mass="158717">MKRKILAGVMAFLLIFSTLSQDLIAFADTNSNSSDLVTVTVTNAQTDEALADGTISKSTQFKASYKFKDVAINTTDDGAIQQGETLELPSITGISQFNLSAQTIKVYDTTNTVEFGEVVITPDTENDLATVEFTLTSDRAGTLSNAYFDIILALNETLTTETREITFPDGSVYTFTIEEYVTTPPSLSIEATKKDDTTVSWEVDITNAETPTEYENGYTISIDLSNDESYVSDSFKLNQESQTAIYDESNKTLTFSIDSPTTDSNAITQITYDTTTAFSLEKSDIKDNVTEMEVALTDTVNLKDNSDNSTINSEPVSDTETLTKSVKQWLNKEVTGSVTTDGIINWKITVNNNGYSLQNVTLYDLFAGDGANMTLVNGVVNVNTSNNTTGETTTSNLSATLNENSSSDYTWSALLGDMTGDITIVITYSTQITNYADYLKQNHSSNPKNDAWITYEYDFDGNGTSEFKGPSVTKEASVNLSSGIEIRGVSYDPSTHELTWKVLVNQGYQPVTEVEITDLIPSEQTYVDSSISEVSLINSSGETVSSLSVTPIEDSSDNNNILIDLGSLVDSEDSSKGYEAVFTLKTVLTDAAASTWTNNKSTTFSNTVSLYIAENASAQSSTAKISYTSNVLKTSIDNYSYNDHTVDVTVTVDTNKMNMENAVVVDSLNYNDYKFEIVDDTVYVNGVKTEHSLNDEGNLVVSLGDISKDEGDSSIKTISFKAKVNSDNYETINNGTFSIYNNAKLTTEDITNLTSLEAVEVSSGKITITNSIIKKEGQADRSTGQADYTVYINRARLDLTNNFTVRDTLGSSMELDQLSIALYQCEIDDAGNIISETLLAPSDYTFSIEINSENKTVMDVTLPETNYVYKLTYSAQLVDVTLKDCSNNISIVYKDSTTFASSSQNLKTSFKAGAEFTSAAYLYIKALDSKGNGISEVNFAVIDPDTNEEVLVLTTKKDGVATAISTKLTEGKTYTVKELETPATYKEVEKQDTQAIGLGKANSQTLTFTHEKLSKTVKIYNRANTENGDLLENTSLVLTKDGAEVDSWNSSDANENEVEIFLDSYYSLTATAPSDYTSGAAINFKLVQLATGELSVQLVDGSYVDAINMVNVAKDRLPLSISKISDSQATEIEGAKLAISTSEELTENSLLEEWTTNGAAHKTSLAEGEYYLIEESAPVGFELATTIKFKINEDLKLYIADEEVVEDGDTVATGDATTSASIELTISMVDNHSTDTYASFTLSPSTLGLSDDTFSALSFVVKTYTDGDLDSQTSELITVEPVAADEDKPEYTYELNYQDEYILLAQNTIDGYEAIPAISFKIVGNLDENGKTVDTLLLYSSTTNSFVTATIDNLASLVTLTKIEVAGDIDNNKIDETHSYRFDIMNLEVAKSEDKYYGDFSADETDANKTDLKSDRLRQTGGFIGTVWSYLTSLGLVLIGFVMIFKKKEKTKQD</sequence>
<evidence type="ECO:0000313" key="4">
    <source>
        <dbReference type="EMBL" id="SEF66462.1"/>
    </source>
</evidence>
<proteinExistence type="predicted"/>
<keyword evidence="1" id="KW-0472">Membrane</keyword>
<keyword evidence="5" id="KW-1185">Reference proteome</keyword>
<feature type="signal peptide" evidence="2">
    <location>
        <begin position="1"/>
        <end position="20"/>
    </location>
</feature>
<name>A0A1H5TUB1_9FIRM</name>
<organism evidence="4 5">
    <name type="scientific">Lachnospira multipara</name>
    <dbReference type="NCBI Taxonomy" id="28051"/>
    <lineage>
        <taxon>Bacteria</taxon>
        <taxon>Bacillati</taxon>
        <taxon>Bacillota</taxon>
        <taxon>Clostridia</taxon>
        <taxon>Lachnospirales</taxon>
        <taxon>Lachnospiraceae</taxon>
        <taxon>Lachnospira</taxon>
    </lineage>
</organism>
<keyword evidence="4" id="KW-0176">Collagen</keyword>
<reference evidence="4 5" key="1">
    <citation type="submission" date="2016-10" db="EMBL/GenBank/DDBJ databases">
        <authorList>
            <person name="de Groot N.N."/>
        </authorList>
    </citation>
    <scope>NUCLEOTIDE SEQUENCE [LARGE SCALE GENOMIC DNA]</scope>
    <source>
        <strain evidence="4 5">D15d</strain>
    </source>
</reference>
<keyword evidence="2" id="KW-0732">Signal</keyword>
<dbReference type="RefSeq" id="WP_103952577.1">
    <property type="nucleotide sequence ID" value="NZ_FNUL01000005.1"/>
</dbReference>
<dbReference type="Gene3D" id="2.60.40.10">
    <property type="entry name" value="Immunoglobulins"/>
    <property type="match status" value="1"/>
</dbReference>
<dbReference type="Gene3D" id="2.60.40.740">
    <property type="match status" value="3"/>
</dbReference>
<evidence type="ECO:0000259" key="3">
    <source>
        <dbReference type="Pfam" id="PF17802"/>
    </source>
</evidence>
<dbReference type="SUPFAM" id="SSF49401">
    <property type="entry name" value="Bacterial adhesins"/>
    <property type="match status" value="2"/>
</dbReference>
<evidence type="ECO:0000256" key="1">
    <source>
        <dbReference type="SAM" id="Phobius"/>
    </source>
</evidence>
<feature type="domain" description="SpaA-like prealbumin fold" evidence="3">
    <location>
        <begin position="1119"/>
        <end position="1195"/>
    </location>
</feature>
<feature type="transmembrane region" description="Helical" evidence="1">
    <location>
        <begin position="1427"/>
        <end position="1445"/>
    </location>
</feature>
<dbReference type="EMBL" id="FNUL01000005">
    <property type="protein sequence ID" value="SEF66462.1"/>
    <property type="molecule type" value="Genomic_DNA"/>
</dbReference>
<evidence type="ECO:0000313" key="5">
    <source>
        <dbReference type="Proteomes" id="UP000236726"/>
    </source>
</evidence>
<dbReference type="Pfam" id="PF17802">
    <property type="entry name" value="SpaA"/>
    <property type="match status" value="1"/>
</dbReference>
<accession>A0A1H5TUB1</accession>
<dbReference type="InterPro" id="IPR013783">
    <property type="entry name" value="Ig-like_fold"/>
</dbReference>
<feature type="chain" id="PRO_5038916310" evidence="2">
    <location>
        <begin position="21"/>
        <end position="1454"/>
    </location>
</feature>
<dbReference type="InterPro" id="IPR008966">
    <property type="entry name" value="Adhesion_dom_sf"/>
</dbReference>
<keyword evidence="1" id="KW-1133">Transmembrane helix</keyword>